<keyword evidence="4" id="KW-1185">Reference proteome</keyword>
<evidence type="ECO:0000256" key="1">
    <source>
        <dbReference type="SAM" id="Phobius"/>
    </source>
</evidence>
<keyword evidence="1" id="KW-1133">Transmembrane helix</keyword>
<keyword evidence="1" id="KW-0472">Membrane</keyword>
<dbReference type="InterPro" id="IPR013783">
    <property type="entry name" value="Ig-like_fold"/>
</dbReference>
<protein>
    <recommendedName>
        <fullName evidence="2">CARDB domain-containing protein</fullName>
    </recommendedName>
</protein>
<dbReference type="EMBL" id="CP003050">
    <property type="protein sequence ID" value="AGB15261.1"/>
    <property type="molecule type" value="Genomic_DNA"/>
</dbReference>
<dbReference type="Gene3D" id="2.60.40.10">
    <property type="entry name" value="Immunoglobulins"/>
    <property type="match status" value="1"/>
</dbReference>
<dbReference type="HOGENOM" id="CLU_732830_0_0_2"/>
<dbReference type="OrthoDB" id="103676at2157"/>
<dbReference type="Proteomes" id="UP000010846">
    <property type="component" value="Chromosome"/>
</dbReference>
<dbReference type="GeneID" id="14375941"/>
<dbReference type="eggNOG" id="arCOG03256">
    <property type="taxonomic scope" value="Archaea"/>
</dbReference>
<dbReference type="STRING" id="797302.Halru_0634"/>
<proteinExistence type="predicted"/>
<keyword evidence="1" id="KW-0812">Transmembrane</keyword>
<feature type="transmembrane region" description="Helical" evidence="1">
    <location>
        <begin position="345"/>
        <end position="365"/>
    </location>
</feature>
<organism evidence="3 4">
    <name type="scientific">Halovivax ruber (strain DSM 18193 / JCM 13892 / XH-70)</name>
    <dbReference type="NCBI Taxonomy" id="797302"/>
    <lineage>
        <taxon>Archaea</taxon>
        <taxon>Methanobacteriati</taxon>
        <taxon>Methanobacteriota</taxon>
        <taxon>Stenosarchaea group</taxon>
        <taxon>Halobacteria</taxon>
        <taxon>Halobacteriales</taxon>
        <taxon>Natrialbaceae</taxon>
        <taxon>Halovivax</taxon>
    </lineage>
</organism>
<dbReference type="Pfam" id="PF07705">
    <property type="entry name" value="CARDB"/>
    <property type="match status" value="1"/>
</dbReference>
<reference evidence="3" key="1">
    <citation type="submission" date="2011-09" db="EMBL/GenBank/DDBJ databases">
        <title>Complete sequence of Halovivax ruber XH-70.</title>
        <authorList>
            <consortium name="US DOE Joint Genome Institute"/>
            <person name="Lucas S."/>
            <person name="Han J."/>
            <person name="Lapidus A."/>
            <person name="Cheng J.-F."/>
            <person name="Goodwin L."/>
            <person name="Pitluck S."/>
            <person name="Peters L."/>
            <person name="Mikhailova N."/>
            <person name="Davenport K."/>
            <person name="Detter J.C."/>
            <person name="Han C."/>
            <person name="Tapia R."/>
            <person name="Land M."/>
            <person name="Hauser L."/>
            <person name="Kyrpides N."/>
            <person name="Ivanova N."/>
            <person name="Pagani I."/>
            <person name="Sproer C."/>
            <person name="Anderson I."/>
            <person name="Woyke T."/>
        </authorList>
    </citation>
    <scope>NUCLEOTIDE SEQUENCE</scope>
    <source>
        <strain evidence="3">XH-70</strain>
    </source>
</reference>
<dbReference type="AlphaFoldDB" id="L0IAJ5"/>
<dbReference type="InterPro" id="IPR011635">
    <property type="entry name" value="CARDB"/>
</dbReference>
<dbReference type="RefSeq" id="WP_015299941.1">
    <property type="nucleotide sequence ID" value="NC_019964.1"/>
</dbReference>
<sequence>MTDRKTDGFGADALRLLTVLALVAVTVGLATGGSIVAGQVTDQELASERPTSIESAGVTVEQGDRCLPVAPFGNGTESVSDYYDYRTPNTTPSSYTYSSYGTTHLQADDTSTLFFYDGTDGRSLVVLHDRLDGDTDGGSATMQFDGLPAGGEWTVEDDDYEGRDDVFTHRETSSRISWVWTEGRSDGAAFTGLDEPFAVTLTPAFNEAADVRYTDDGYDGQITDWQVVSNDGTATRTSLAMEEPITVHSGACSRVTGLDVAETADAEEPIDLGATVTNDGEGPETLTVPFVVDGAVVDERTVTLAAGETRTLSTSVTLNEPGTRTVSVGDSEATIDVADGALGSFLPGFGVVLVLAGIGVAVIAVHRR</sequence>
<gene>
    <name evidence="3" type="ordered locus">Halru_0634</name>
</gene>
<evidence type="ECO:0000313" key="4">
    <source>
        <dbReference type="Proteomes" id="UP000010846"/>
    </source>
</evidence>
<evidence type="ECO:0000259" key="2">
    <source>
        <dbReference type="Pfam" id="PF07705"/>
    </source>
</evidence>
<dbReference type="KEGG" id="hru:Halru_0634"/>
<evidence type="ECO:0000313" key="3">
    <source>
        <dbReference type="EMBL" id="AGB15261.1"/>
    </source>
</evidence>
<feature type="domain" description="CARDB" evidence="2">
    <location>
        <begin position="262"/>
        <end position="335"/>
    </location>
</feature>
<accession>L0IAJ5</accession>
<name>L0IAJ5_HALRX</name>